<feature type="region of interest" description="Disordered" evidence="4">
    <location>
        <begin position="210"/>
        <end position="230"/>
    </location>
</feature>
<sequence>MKAGLQNQLRRLFLAFSAGLLLAGCSSNTEQPVQTANHLSASSQPNANLPSVKINGRWETVKHVVDGDTVESESGEKIRLIGVNTPETVKPNSSVQPYGKAASDFTKSQLQGKKVFIEQDVQPKDKYGRTLAYLYLQEPKTEQEIEQYMFNAILLKEGYAQLMTIPPNVKYADLFVKLQRQARESNKGLWSLGIYKDSVTSTNDVFTNDATTNSAQSSQPSTPSTASTDEVKIVSLTSPVSPGDNTTLVAQVPPNTQANITVYYKSGTSKAEGLEPKMSDSNGHVSWTWKVGTRTTPGSWRVVVSAGGQSATAYLQVQ</sequence>
<organism evidence="7 8">
    <name type="scientific">Effusibacillus dendaii</name>
    <dbReference type="NCBI Taxonomy" id="2743772"/>
    <lineage>
        <taxon>Bacteria</taxon>
        <taxon>Bacillati</taxon>
        <taxon>Bacillota</taxon>
        <taxon>Bacilli</taxon>
        <taxon>Bacillales</taxon>
        <taxon>Alicyclobacillaceae</taxon>
        <taxon>Effusibacillus</taxon>
    </lineage>
</organism>
<evidence type="ECO:0000259" key="6">
    <source>
        <dbReference type="PROSITE" id="PS50830"/>
    </source>
</evidence>
<dbReference type="InterPro" id="IPR016071">
    <property type="entry name" value="Staphylococal_nuclease_OB-fold"/>
</dbReference>
<dbReference type="PANTHER" id="PTHR12302:SF3">
    <property type="entry name" value="SERINE_THREONINE-PROTEIN KINASE 31"/>
    <property type="match status" value="1"/>
</dbReference>
<evidence type="ECO:0000256" key="1">
    <source>
        <dbReference type="ARBA" id="ARBA00022722"/>
    </source>
</evidence>
<gene>
    <name evidence="7" type="ORF">skT53_08790</name>
</gene>
<dbReference type="Gene3D" id="2.40.50.90">
    <property type="match status" value="1"/>
</dbReference>
<dbReference type="EMBL" id="AP023366">
    <property type="protein sequence ID" value="BCJ85894.1"/>
    <property type="molecule type" value="Genomic_DNA"/>
</dbReference>
<protein>
    <recommendedName>
        <fullName evidence="6">TNase-like domain-containing protein</fullName>
    </recommendedName>
</protein>
<evidence type="ECO:0000256" key="5">
    <source>
        <dbReference type="SAM" id="SignalP"/>
    </source>
</evidence>
<dbReference type="RefSeq" id="WP_200759963.1">
    <property type="nucleotide sequence ID" value="NZ_AP023366.1"/>
</dbReference>
<dbReference type="GO" id="GO:0004519">
    <property type="term" value="F:endonuclease activity"/>
    <property type="evidence" value="ECO:0007669"/>
    <property type="project" value="UniProtKB-KW"/>
</dbReference>
<keyword evidence="8" id="KW-1185">Reference proteome</keyword>
<evidence type="ECO:0000256" key="2">
    <source>
        <dbReference type="ARBA" id="ARBA00022759"/>
    </source>
</evidence>
<feature type="chain" id="PRO_5039533691" description="TNase-like domain-containing protein" evidence="5">
    <location>
        <begin position="24"/>
        <end position="318"/>
    </location>
</feature>
<accession>A0A7I8D730</accession>
<dbReference type="InterPro" id="IPR035437">
    <property type="entry name" value="SNase_OB-fold_sf"/>
</dbReference>
<evidence type="ECO:0000256" key="4">
    <source>
        <dbReference type="SAM" id="MobiDB-lite"/>
    </source>
</evidence>
<keyword evidence="5" id="KW-0732">Signal</keyword>
<feature type="domain" description="TNase-like" evidence="6">
    <location>
        <begin position="61"/>
        <end position="192"/>
    </location>
</feature>
<dbReference type="Proteomes" id="UP000593802">
    <property type="component" value="Chromosome"/>
</dbReference>
<dbReference type="PROSITE" id="PS50830">
    <property type="entry name" value="TNASE_3"/>
    <property type="match status" value="1"/>
</dbReference>
<evidence type="ECO:0000256" key="3">
    <source>
        <dbReference type="ARBA" id="ARBA00022801"/>
    </source>
</evidence>
<name>A0A7I8D730_9BACL</name>
<keyword evidence="1" id="KW-0540">Nuclease</keyword>
<dbReference type="GO" id="GO:0016787">
    <property type="term" value="F:hydrolase activity"/>
    <property type="evidence" value="ECO:0007669"/>
    <property type="project" value="UniProtKB-KW"/>
</dbReference>
<dbReference type="PANTHER" id="PTHR12302">
    <property type="entry name" value="EBNA2 BINDING PROTEIN P100"/>
    <property type="match status" value="1"/>
</dbReference>
<reference evidence="7 8" key="1">
    <citation type="submission" date="2020-08" db="EMBL/GenBank/DDBJ databases">
        <title>Complete Genome Sequence of Effusibacillus dendaii Strain skT53, Isolated from Farmland soil.</title>
        <authorList>
            <person name="Konishi T."/>
            <person name="Kawasaki H."/>
        </authorList>
    </citation>
    <scope>NUCLEOTIDE SEQUENCE [LARGE SCALE GENOMIC DNA]</scope>
    <source>
        <strain evidence="8">skT53</strain>
    </source>
</reference>
<dbReference type="PROSITE" id="PS51257">
    <property type="entry name" value="PROKAR_LIPOPROTEIN"/>
    <property type="match status" value="1"/>
</dbReference>
<dbReference type="AlphaFoldDB" id="A0A7I8D730"/>
<dbReference type="SUPFAM" id="SSF50199">
    <property type="entry name" value="Staphylococcal nuclease"/>
    <property type="match status" value="1"/>
</dbReference>
<keyword evidence="2" id="KW-0255">Endonuclease</keyword>
<proteinExistence type="predicted"/>
<dbReference type="Pfam" id="PF00565">
    <property type="entry name" value="SNase"/>
    <property type="match status" value="1"/>
</dbReference>
<evidence type="ECO:0000313" key="7">
    <source>
        <dbReference type="EMBL" id="BCJ85894.1"/>
    </source>
</evidence>
<dbReference type="KEGG" id="eff:skT53_08790"/>
<feature type="signal peptide" evidence="5">
    <location>
        <begin position="1"/>
        <end position="23"/>
    </location>
</feature>
<dbReference type="SMART" id="SM00318">
    <property type="entry name" value="SNc"/>
    <property type="match status" value="1"/>
</dbReference>
<feature type="compositionally biased region" description="Low complexity" evidence="4">
    <location>
        <begin position="210"/>
        <end position="228"/>
    </location>
</feature>
<keyword evidence="3" id="KW-0378">Hydrolase</keyword>
<evidence type="ECO:0000313" key="8">
    <source>
        <dbReference type="Proteomes" id="UP000593802"/>
    </source>
</evidence>